<dbReference type="PANTHER" id="PTHR12242:SF1">
    <property type="entry name" value="MYND-TYPE DOMAIN-CONTAINING PROTEIN"/>
    <property type="match status" value="1"/>
</dbReference>
<comment type="subcellular location">
    <subcellularLocation>
        <location evidence="1">Endomembrane system</location>
        <topology evidence="1">Multi-pass membrane protein</topology>
    </subcellularLocation>
</comment>
<evidence type="ECO:0000256" key="3">
    <source>
        <dbReference type="ARBA" id="ARBA00022989"/>
    </source>
</evidence>
<dbReference type="Pfam" id="PF04750">
    <property type="entry name" value="Far-17a_AIG1"/>
    <property type="match status" value="1"/>
</dbReference>
<evidence type="ECO:0008006" key="8">
    <source>
        <dbReference type="Google" id="ProtNLM"/>
    </source>
</evidence>
<dbReference type="OrthoDB" id="419711at2759"/>
<reference evidence="7" key="1">
    <citation type="journal article" date="2018" name="Nat. Microbiol.">
        <title>Leveraging single-cell genomics to expand the fungal tree of life.</title>
        <authorList>
            <person name="Ahrendt S.R."/>
            <person name="Quandt C.A."/>
            <person name="Ciobanu D."/>
            <person name="Clum A."/>
            <person name="Salamov A."/>
            <person name="Andreopoulos B."/>
            <person name="Cheng J.F."/>
            <person name="Woyke T."/>
            <person name="Pelin A."/>
            <person name="Henrissat B."/>
            <person name="Reynolds N.K."/>
            <person name="Benny G.L."/>
            <person name="Smith M.E."/>
            <person name="James T.Y."/>
            <person name="Grigoriev I.V."/>
        </authorList>
    </citation>
    <scope>NUCLEOTIDE SEQUENCE [LARGE SCALE GENOMIC DNA]</scope>
    <source>
        <strain evidence="7">Benny S71-1</strain>
    </source>
</reference>
<gene>
    <name evidence="6" type="ORF">SYNPS1DRAFT_3795</name>
</gene>
<protein>
    <recommendedName>
        <fullName evidence="8">FAR-17a/AIG1-like protein</fullName>
    </recommendedName>
</protein>
<sequence>VTSNLVSPQVLLVSRSVSFLYLLAVLLCSIVDRPSMGWIFLTFFTHLTFIGEAAYFAVAAYHTFRFTRYAGYVSPTLKAESLWTRAHYVLYSTVAVFHVVVPVVYWTVLYDPKVEVTAMSRYLNVSKHGIDFALLAVEFLLGRMIVPLAALPWVLLALLFYVFWAWITHAISGRWVYPFLNWDRPAGIVVGWYIGVCALVVAFFGLSYAAHRLRDRL</sequence>
<evidence type="ECO:0000256" key="5">
    <source>
        <dbReference type="SAM" id="Phobius"/>
    </source>
</evidence>
<name>A0A4P9Z472_9FUNG</name>
<evidence type="ECO:0000313" key="6">
    <source>
        <dbReference type="EMBL" id="RKP26852.1"/>
    </source>
</evidence>
<dbReference type="InterPro" id="IPR006838">
    <property type="entry name" value="ADTRP_AIG1"/>
</dbReference>
<proteinExistence type="predicted"/>
<keyword evidence="7" id="KW-1185">Reference proteome</keyword>
<dbReference type="AlphaFoldDB" id="A0A4P9Z472"/>
<feature type="non-terminal residue" evidence="6">
    <location>
        <position position="1"/>
    </location>
</feature>
<keyword evidence="4 5" id="KW-0472">Membrane</keyword>
<evidence type="ECO:0000256" key="2">
    <source>
        <dbReference type="ARBA" id="ARBA00022692"/>
    </source>
</evidence>
<feature type="transmembrane region" description="Helical" evidence="5">
    <location>
        <begin position="153"/>
        <end position="177"/>
    </location>
</feature>
<evidence type="ECO:0000313" key="7">
    <source>
        <dbReference type="Proteomes" id="UP000278143"/>
    </source>
</evidence>
<feature type="transmembrane region" description="Helical" evidence="5">
    <location>
        <begin position="88"/>
        <end position="108"/>
    </location>
</feature>
<keyword evidence="3 5" id="KW-1133">Transmembrane helix</keyword>
<accession>A0A4P9Z472</accession>
<evidence type="ECO:0000256" key="4">
    <source>
        <dbReference type="ARBA" id="ARBA00023136"/>
    </source>
</evidence>
<dbReference type="PANTHER" id="PTHR12242">
    <property type="entry name" value="OS02G0130600 PROTEIN-RELATED"/>
    <property type="match status" value="1"/>
</dbReference>
<dbReference type="Proteomes" id="UP000278143">
    <property type="component" value="Unassembled WGS sequence"/>
</dbReference>
<evidence type="ECO:0000256" key="1">
    <source>
        <dbReference type="ARBA" id="ARBA00004127"/>
    </source>
</evidence>
<dbReference type="GO" id="GO:0012505">
    <property type="term" value="C:endomembrane system"/>
    <property type="evidence" value="ECO:0007669"/>
    <property type="project" value="UniProtKB-SubCell"/>
</dbReference>
<dbReference type="EMBL" id="KZ989320">
    <property type="protein sequence ID" value="RKP26852.1"/>
    <property type="molecule type" value="Genomic_DNA"/>
</dbReference>
<organism evidence="6 7">
    <name type="scientific">Syncephalis pseudoplumigaleata</name>
    <dbReference type="NCBI Taxonomy" id="1712513"/>
    <lineage>
        <taxon>Eukaryota</taxon>
        <taxon>Fungi</taxon>
        <taxon>Fungi incertae sedis</taxon>
        <taxon>Zoopagomycota</taxon>
        <taxon>Zoopagomycotina</taxon>
        <taxon>Zoopagomycetes</taxon>
        <taxon>Zoopagales</taxon>
        <taxon>Piptocephalidaceae</taxon>
        <taxon>Syncephalis</taxon>
    </lineage>
</organism>
<feature type="non-terminal residue" evidence="6">
    <location>
        <position position="217"/>
    </location>
</feature>
<feature type="transmembrane region" description="Helical" evidence="5">
    <location>
        <begin position="12"/>
        <end position="32"/>
    </location>
</feature>
<feature type="transmembrane region" description="Helical" evidence="5">
    <location>
        <begin position="38"/>
        <end position="58"/>
    </location>
</feature>
<feature type="transmembrane region" description="Helical" evidence="5">
    <location>
        <begin position="189"/>
        <end position="210"/>
    </location>
</feature>
<keyword evidence="2 5" id="KW-0812">Transmembrane</keyword>
<dbReference type="GO" id="GO:0016020">
    <property type="term" value="C:membrane"/>
    <property type="evidence" value="ECO:0007669"/>
    <property type="project" value="InterPro"/>
</dbReference>